<dbReference type="STRING" id="240176.A8NIC3"/>
<keyword evidence="3" id="KW-1185">Reference proteome</keyword>
<proteinExistence type="predicted"/>
<dbReference type="HOGENOM" id="CLU_702101_0_0_1"/>
<dbReference type="InParanoid" id="A8NIC3"/>
<dbReference type="Proteomes" id="UP000001861">
    <property type="component" value="Unassembled WGS sequence"/>
</dbReference>
<dbReference type="VEuPathDB" id="FungiDB:CC1G_01642"/>
<gene>
    <name evidence="2" type="ORF">CC1G_01642</name>
</gene>
<dbReference type="GO" id="GO:0019901">
    <property type="term" value="F:protein kinase binding"/>
    <property type="evidence" value="ECO:0007669"/>
    <property type="project" value="InterPro"/>
</dbReference>
<evidence type="ECO:0000256" key="1">
    <source>
        <dbReference type="SAM" id="MobiDB-lite"/>
    </source>
</evidence>
<dbReference type="GeneID" id="6010469"/>
<dbReference type="KEGG" id="cci:CC1G_01642"/>
<dbReference type="PANTHER" id="PTHR15615:SF108">
    <property type="entry name" value="PROTEIN CNPPD1"/>
    <property type="match status" value="1"/>
</dbReference>
<reference evidence="2 3" key="1">
    <citation type="journal article" date="2010" name="Proc. Natl. Acad. Sci. U.S.A.">
        <title>Insights into evolution of multicellular fungi from the assembled chromosomes of the mushroom Coprinopsis cinerea (Coprinus cinereus).</title>
        <authorList>
            <person name="Stajich J.E."/>
            <person name="Wilke S.K."/>
            <person name="Ahren D."/>
            <person name="Au C.H."/>
            <person name="Birren B.W."/>
            <person name="Borodovsky M."/>
            <person name="Burns C."/>
            <person name="Canback B."/>
            <person name="Casselton L.A."/>
            <person name="Cheng C.K."/>
            <person name="Deng J."/>
            <person name="Dietrich F.S."/>
            <person name="Fargo D.C."/>
            <person name="Farman M.L."/>
            <person name="Gathman A.C."/>
            <person name="Goldberg J."/>
            <person name="Guigo R."/>
            <person name="Hoegger P.J."/>
            <person name="Hooker J.B."/>
            <person name="Huggins A."/>
            <person name="James T.Y."/>
            <person name="Kamada T."/>
            <person name="Kilaru S."/>
            <person name="Kodira C."/>
            <person name="Kues U."/>
            <person name="Kupfer D."/>
            <person name="Kwan H.S."/>
            <person name="Lomsadze A."/>
            <person name="Li W."/>
            <person name="Lilly W.W."/>
            <person name="Ma L.J."/>
            <person name="Mackey A.J."/>
            <person name="Manning G."/>
            <person name="Martin F."/>
            <person name="Muraguchi H."/>
            <person name="Natvig D.O."/>
            <person name="Palmerini H."/>
            <person name="Ramesh M.A."/>
            <person name="Rehmeyer C.J."/>
            <person name="Roe B.A."/>
            <person name="Shenoy N."/>
            <person name="Stanke M."/>
            <person name="Ter-Hovhannisyan V."/>
            <person name="Tunlid A."/>
            <person name="Velagapudi R."/>
            <person name="Vision T.J."/>
            <person name="Zeng Q."/>
            <person name="Zolan M.E."/>
            <person name="Pukkila P.J."/>
        </authorList>
    </citation>
    <scope>NUCLEOTIDE SEQUENCE [LARGE SCALE GENOMIC DNA]</scope>
    <source>
        <strain evidence="3">Okayama-7 / 130 / ATCC MYA-4618 / FGSC 9003</strain>
    </source>
</reference>
<name>A8NIC3_COPC7</name>
<dbReference type="SUPFAM" id="SSF47954">
    <property type="entry name" value="Cyclin-like"/>
    <property type="match status" value="1"/>
</dbReference>
<evidence type="ECO:0000313" key="3">
    <source>
        <dbReference type="Proteomes" id="UP000001861"/>
    </source>
</evidence>
<feature type="region of interest" description="Disordered" evidence="1">
    <location>
        <begin position="261"/>
        <end position="314"/>
    </location>
</feature>
<comment type="caution">
    <text evidence="2">The sequence shown here is derived from an EMBL/GenBank/DDBJ whole genome shotgun (WGS) entry which is preliminary data.</text>
</comment>
<evidence type="ECO:0000313" key="2">
    <source>
        <dbReference type="EMBL" id="EAU87995.2"/>
    </source>
</evidence>
<feature type="compositionally biased region" description="Basic residues" evidence="1">
    <location>
        <begin position="265"/>
        <end position="274"/>
    </location>
</feature>
<dbReference type="PANTHER" id="PTHR15615">
    <property type="match status" value="1"/>
</dbReference>
<dbReference type="AlphaFoldDB" id="A8NIC3"/>
<dbReference type="Gene3D" id="1.10.472.10">
    <property type="entry name" value="Cyclin-like"/>
    <property type="match status" value="1"/>
</dbReference>
<dbReference type="CDD" id="cd20557">
    <property type="entry name" value="CYCLIN_ScPCL1-like"/>
    <property type="match status" value="1"/>
</dbReference>
<dbReference type="InterPro" id="IPR036915">
    <property type="entry name" value="Cyclin-like_sf"/>
</dbReference>
<dbReference type="OrthoDB" id="244495at2759"/>
<organism evidence="2 3">
    <name type="scientific">Coprinopsis cinerea (strain Okayama-7 / 130 / ATCC MYA-4618 / FGSC 9003)</name>
    <name type="common">Inky cap fungus</name>
    <name type="synonym">Hormographiella aspergillata</name>
    <dbReference type="NCBI Taxonomy" id="240176"/>
    <lineage>
        <taxon>Eukaryota</taxon>
        <taxon>Fungi</taxon>
        <taxon>Dikarya</taxon>
        <taxon>Basidiomycota</taxon>
        <taxon>Agaricomycotina</taxon>
        <taxon>Agaricomycetes</taxon>
        <taxon>Agaricomycetidae</taxon>
        <taxon>Agaricales</taxon>
        <taxon>Agaricineae</taxon>
        <taxon>Psathyrellaceae</taxon>
        <taxon>Coprinopsis</taxon>
    </lineage>
</organism>
<dbReference type="RefSeq" id="XP_001833965.2">
    <property type="nucleotide sequence ID" value="XM_001833913.2"/>
</dbReference>
<feature type="compositionally biased region" description="Polar residues" evidence="1">
    <location>
        <begin position="290"/>
        <end position="305"/>
    </location>
</feature>
<protein>
    <submittedName>
        <fullName evidence="2">Uncharacterized protein</fullName>
    </submittedName>
</protein>
<dbReference type="EMBL" id="AACS02000010">
    <property type="protein sequence ID" value="EAU87995.2"/>
    <property type="molecule type" value="Genomic_DNA"/>
</dbReference>
<accession>A8NIC3</accession>
<sequence length="393" mass="44097">MLIFEYAQGLYPITTYESILLSELIYAHLACTLGPSTHTSRASTWPAEHRHIIYHILQRAFLHPGVAGSAIFLLGRLKHKRPTLQLEGLAGLNAFTASFMVASKCLSDYPLPMNRWLYITGNHFAASQLSYLETQLCCDLDWDLGLDRKVYDDFTELFAAWMVKRQMEALPVDFFSRPEFDHTTPVGFAKLNGDVEGGDVDGSELFDPLSGWREMPQPELPAACNIDPCLEAGTASGHRANTHSPDYVREIRASKCPSNLLRSSRYSRSRSRSPSRSEHHRASYRRSTKLHPTSQLWSAHSSETDSVPDPYFPLDEIIDSESEYSNESNPCSSWVAINSPTIPPPSKNRAVQCTILDEGIDDTTSPTSESAKLKKLLSRFRPRLRSTRATKSV</sequence>
<dbReference type="InterPro" id="IPR013922">
    <property type="entry name" value="Cyclin_PHO80-like"/>
</dbReference>